<dbReference type="GO" id="GO:0006493">
    <property type="term" value="P:protein O-linked glycosylation"/>
    <property type="evidence" value="ECO:0007669"/>
    <property type="project" value="TreeGrafter"/>
</dbReference>
<accession>A0A8J2J3N3</accession>
<reference evidence="16" key="1">
    <citation type="submission" date="2021-06" db="EMBL/GenBank/DDBJ databases">
        <authorList>
            <person name="Hodson N. C."/>
            <person name="Mongue J. A."/>
            <person name="Jaron S. K."/>
        </authorList>
    </citation>
    <scope>NUCLEOTIDE SEQUENCE</scope>
</reference>
<dbReference type="Pfam" id="PF00652">
    <property type="entry name" value="Ricin_B_lectin"/>
    <property type="match status" value="1"/>
</dbReference>
<name>A0A8J2J3N3_9HEXA</name>
<keyword evidence="8 14" id="KW-0472">Membrane</keyword>
<dbReference type="PANTHER" id="PTHR11675">
    <property type="entry name" value="N-ACETYLGALACTOSAMINYLTRANSFERASE"/>
    <property type="match status" value="1"/>
</dbReference>
<organism evidence="16 17">
    <name type="scientific">Allacma fusca</name>
    <dbReference type="NCBI Taxonomy" id="39272"/>
    <lineage>
        <taxon>Eukaryota</taxon>
        <taxon>Metazoa</taxon>
        <taxon>Ecdysozoa</taxon>
        <taxon>Arthropoda</taxon>
        <taxon>Hexapoda</taxon>
        <taxon>Collembola</taxon>
        <taxon>Symphypleona</taxon>
        <taxon>Sminthuridae</taxon>
        <taxon>Allacma</taxon>
    </lineage>
</organism>
<dbReference type="GO" id="GO:0046872">
    <property type="term" value="F:metal ion binding"/>
    <property type="evidence" value="ECO:0007669"/>
    <property type="project" value="UniProtKB-KW"/>
</dbReference>
<dbReference type="GO" id="GO:0004653">
    <property type="term" value="F:polypeptide N-acetylgalactosaminyltransferase activity"/>
    <property type="evidence" value="ECO:0007669"/>
    <property type="project" value="TreeGrafter"/>
</dbReference>
<gene>
    <name evidence="16" type="ORF">AFUS01_LOCUS3322</name>
</gene>
<evidence type="ECO:0000256" key="3">
    <source>
        <dbReference type="ARBA" id="ARBA00022676"/>
    </source>
</evidence>
<keyword evidence="17" id="KW-1185">Reference proteome</keyword>
<proteinExistence type="predicted"/>
<dbReference type="PANTHER" id="PTHR11675:SF68">
    <property type="entry name" value="N-ACETYLGALACTOSAMINYLTRANSFERASE 7"/>
    <property type="match status" value="1"/>
</dbReference>
<dbReference type="PROSITE" id="PS50231">
    <property type="entry name" value="RICIN_B_LECTIN"/>
    <property type="match status" value="1"/>
</dbReference>
<keyword evidence="6" id="KW-0479">Metal-binding</keyword>
<dbReference type="Proteomes" id="UP000708208">
    <property type="component" value="Unassembled WGS sequence"/>
</dbReference>
<keyword evidence="5 14" id="KW-0812">Transmembrane</keyword>
<evidence type="ECO:0000256" key="5">
    <source>
        <dbReference type="ARBA" id="ARBA00022692"/>
    </source>
</evidence>
<dbReference type="SMART" id="SM00458">
    <property type="entry name" value="RICIN"/>
    <property type="match status" value="1"/>
</dbReference>
<evidence type="ECO:0000256" key="1">
    <source>
        <dbReference type="ARBA" id="ARBA00001936"/>
    </source>
</evidence>
<dbReference type="InterPro" id="IPR001173">
    <property type="entry name" value="Glyco_trans_2-like"/>
</dbReference>
<keyword evidence="10" id="KW-0464">Manganese</keyword>
<comment type="caution">
    <text evidence="16">The sequence shown here is derived from an EMBL/GenBank/DDBJ whole genome shotgun (WGS) entry which is preliminary data.</text>
</comment>
<feature type="domain" description="Ricin B lectin" evidence="15">
    <location>
        <begin position="460"/>
        <end position="574"/>
    </location>
</feature>
<feature type="transmembrane region" description="Helical" evidence="14">
    <location>
        <begin position="12"/>
        <end position="33"/>
    </location>
</feature>
<comment type="cofactor">
    <cofactor evidence="1">
        <name>Mn(2+)</name>
        <dbReference type="ChEBI" id="CHEBI:29035"/>
    </cofactor>
</comment>
<dbReference type="AlphaFoldDB" id="A0A8J2J3N3"/>
<keyword evidence="7 14" id="KW-1133">Transmembrane helix</keyword>
<keyword evidence="3" id="KW-0328">Glycosyltransferase</keyword>
<dbReference type="CDD" id="cd23437">
    <property type="entry name" value="beta-trefoil_Ricin_GALNT7"/>
    <property type="match status" value="1"/>
</dbReference>
<evidence type="ECO:0000256" key="14">
    <source>
        <dbReference type="SAM" id="Phobius"/>
    </source>
</evidence>
<evidence type="ECO:0000256" key="13">
    <source>
        <dbReference type="SAM" id="MobiDB-lite"/>
    </source>
</evidence>
<evidence type="ECO:0000259" key="15">
    <source>
        <dbReference type="SMART" id="SM00458"/>
    </source>
</evidence>
<keyword evidence="9" id="KW-1015">Disulfide bond</keyword>
<dbReference type="Pfam" id="PF00535">
    <property type="entry name" value="Glycos_transf_2"/>
    <property type="match status" value="1"/>
</dbReference>
<dbReference type="InterPro" id="IPR000772">
    <property type="entry name" value="Ricin_B_lectin"/>
</dbReference>
<sequence>MKTIYWHWNKYLLAIPLFIFTFVLICVNVNIGLRSKRHVRSSENGAVPFLDENKYGNFEPPEEPPGDGPGEGGKPYILPPSEENAVEVSLGKYKGICVRASDDISLTRTIPDTRPEECKYWNYPEHMGLTVSVVLVFHNEGFSTLMRNVHTILKRSPPEMIEEIILVDDCSQFEDTGGKLEKYIERFKGKVKIYRNTERAGLIRARNFGAKKSIGDVVVFLDAHCEVNRNWLPPLLAPIYHNRTTMTVPYIDKIFHKTFEYRAVYATSSLKVGIWEWGLFYKEMDFNKDLAKQRATKTEPYSSPTHAGGLFAIDRKFFEQLGYYDDGLQVWGGEQYELSFKIWQCGGSIQWVPCSRVGHIYRGGVKNQFRVPDKCTIKNGNTNYVSRQNHKRVIEVWWDDKYKDYFYTREPLVRNVDHGDISKQLEFKERNKCKSFQWYMDNVAKDQLTMYPALPPNFKWGALKNVGTGTCIDSNGGPGSKPGLYRCHGIGNQLFRLNEEGQLGVGERCIDVQSVVKVIVCPEKRVDGPWEYDEEKLLLFHSRLKKCLAVNPTTKELVTRKCDANNEFCQWNFKRIGDL</sequence>
<dbReference type="InterPro" id="IPR045885">
    <property type="entry name" value="GalNAc-T"/>
</dbReference>
<evidence type="ECO:0000256" key="6">
    <source>
        <dbReference type="ARBA" id="ARBA00022723"/>
    </source>
</evidence>
<protein>
    <recommendedName>
        <fullName evidence="12">Protein-UDP acetylgalactosaminyltransferase 7</fullName>
    </recommendedName>
    <alternativeName>
        <fullName evidence="11">UDP-GalNAc:polypeptide N-acetylgalactosaminyltransferase 7</fullName>
    </alternativeName>
</protein>
<dbReference type="GO" id="GO:0005794">
    <property type="term" value="C:Golgi apparatus"/>
    <property type="evidence" value="ECO:0007669"/>
    <property type="project" value="TreeGrafter"/>
</dbReference>
<comment type="pathway">
    <text evidence="2">Protein modification; protein glycosylation.</text>
</comment>
<evidence type="ECO:0000256" key="2">
    <source>
        <dbReference type="ARBA" id="ARBA00004922"/>
    </source>
</evidence>
<evidence type="ECO:0000256" key="7">
    <source>
        <dbReference type="ARBA" id="ARBA00022989"/>
    </source>
</evidence>
<keyword evidence="4" id="KW-0808">Transferase</keyword>
<dbReference type="CDD" id="cd02510">
    <property type="entry name" value="pp-GalNAc-T"/>
    <property type="match status" value="1"/>
</dbReference>
<evidence type="ECO:0000256" key="11">
    <source>
        <dbReference type="ARBA" id="ARBA00044237"/>
    </source>
</evidence>
<evidence type="ECO:0000256" key="4">
    <source>
        <dbReference type="ARBA" id="ARBA00022679"/>
    </source>
</evidence>
<evidence type="ECO:0000313" key="16">
    <source>
        <dbReference type="EMBL" id="CAG7687946.1"/>
    </source>
</evidence>
<evidence type="ECO:0000313" key="17">
    <source>
        <dbReference type="Proteomes" id="UP000708208"/>
    </source>
</evidence>
<evidence type="ECO:0000256" key="9">
    <source>
        <dbReference type="ARBA" id="ARBA00023157"/>
    </source>
</evidence>
<evidence type="ECO:0000256" key="12">
    <source>
        <dbReference type="ARBA" id="ARBA00044259"/>
    </source>
</evidence>
<evidence type="ECO:0000256" key="10">
    <source>
        <dbReference type="ARBA" id="ARBA00023211"/>
    </source>
</evidence>
<feature type="region of interest" description="Disordered" evidence="13">
    <location>
        <begin position="53"/>
        <end position="76"/>
    </location>
</feature>
<evidence type="ECO:0000256" key="8">
    <source>
        <dbReference type="ARBA" id="ARBA00023136"/>
    </source>
</evidence>
<dbReference type="OrthoDB" id="6072411at2759"/>
<dbReference type="EMBL" id="CAJVCH010019939">
    <property type="protein sequence ID" value="CAG7687946.1"/>
    <property type="molecule type" value="Genomic_DNA"/>
</dbReference>